<sequence length="747" mass="78097">MARLDSGRAPRRSAPTALLMCAAAAIAAAMMPRAAHAAIGMTLDFKGAFHRVGLDADGVAELGAVSEPVVDLVKKATFAFDIDRMNGKVYWVNSDATENAEIGVMDVDGSNQAILGTGAGNVNDVKVAPAQQQLWYARRQGGAPGICMADLTQAPTVGGLKVFEAGFAESVELDLTNNMVLFWDGFDQTLRWGSMDTPPSTGAVGTLIHQHHPSATVVGFALDRSENPRTHVYLASNLFTTIERWDFPAYDAASPALANKVDIVTGRQHMLAMAMHSEGQRLYWLQYAGTQGGNSLYSTSTPDGGAVDLVTVSPSTQTMYAFAIFDEIECPAGLMLQGGACVCGAGTYEDDGNCVSVTECGAGEEEAVAPTPTSDRVCAACGECPIGDMLVPSTSEGCFCTSAAEAFFDVWIAEAADAQECSTPHVVVGDITVVREPERPYLLRIAYENDGNVVDPAPFNFIDGKLSVSGGLMHVRDPPEGVLTITVLDLASATEVLTREWDVTAVCAAADSTEPDTTFQATTVLAGYAATDFDDAGRQTLFNAAISNELGLDAAAVEVAAYEDAANGLAVTFDITAPRDAAIAAPAVQATLDVGRVLDTPHEHLAAKATARLLSRAVDYCCHAELAAPRVAAPKMSEVAGERTLTGALSITVQSVTPGAIVRVTIDGSNPSSSLSASTSGGASHTVSIEGPGTVTVKAIATHTQLADSPLTVREYTFPGPPSCAVDADCPAELPYCYQDVCWDSAR</sequence>
<dbReference type="AlphaFoldDB" id="A0A7S1GAR2"/>
<reference evidence="4" key="1">
    <citation type="submission" date="2021-01" db="EMBL/GenBank/DDBJ databases">
        <authorList>
            <person name="Corre E."/>
            <person name="Pelletier E."/>
            <person name="Niang G."/>
            <person name="Scheremetjew M."/>
            <person name="Finn R."/>
            <person name="Kale V."/>
            <person name="Holt S."/>
            <person name="Cochrane G."/>
            <person name="Meng A."/>
            <person name="Brown T."/>
            <person name="Cohen L."/>
        </authorList>
    </citation>
    <scope>NUCLEOTIDE SEQUENCE</scope>
    <source>
        <strain evidence="4">Ms1</strain>
    </source>
</reference>
<evidence type="ECO:0000313" key="4">
    <source>
        <dbReference type="EMBL" id="CAD8917243.1"/>
    </source>
</evidence>
<name>A0A7S1GAR2_9STRA</name>
<dbReference type="Gene3D" id="2.120.10.30">
    <property type="entry name" value="TolB, C-terminal domain"/>
    <property type="match status" value="1"/>
</dbReference>
<keyword evidence="2" id="KW-0732">Signal</keyword>
<gene>
    <name evidence="4" type="ORF">BSP0115_LOCUS10504</name>
</gene>
<feature type="domain" description="GH29D-like beta-sandwich" evidence="3">
    <location>
        <begin position="644"/>
        <end position="710"/>
    </location>
</feature>
<accession>A0A7S1GAR2</accession>
<protein>
    <recommendedName>
        <fullName evidence="3">GH29D-like beta-sandwich domain-containing protein</fullName>
    </recommendedName>
</protein>
<dbReference type="EMBL" id="HBFS01015679">
    <property type="protein sequence ID" value="CAD8917243.1"/>
    <property type="molecule type" value="Transcribed_RNA"/>
</dbReference>
<dbReference type="Gene3D" id="2.10.50.10">
    <property type="entry name" value="Tumor Necrosis Factor Receptor, subunit A, domain 2"/>
    <property type="match status" value="1"/>
</dbReference>
<evidence type="ECO:0000259" key="3">
    <source>
        <dbReference type="Pfam" id="PF13290"/>
    </source>
</evidence>
<dbReference type="InterPro" id="IPR059177">
    <property type="entry name" value="GH29D-like_dom"/>
</dbReference>
<feature type="region of interest" description="Disordered" evidence="1">
    <location>
        <begin position="669"/>
        <end position="688"/>
    </location>
</feature>
<evidence type="ECO:0000256" key="2">
    <source>
        <dbReference type="SAM" id="SignalP"/>
    </source>
</evidence>
<feature type="signal peptide" evidence="2">
    <location>
        <begin position="1"/>
        <end position="37"/>
    </location>
</feature>
<dbReference type="Pfam" id="PF13290">
    <property type="entry name" value="CHB_HEX_C_1"/>
    <property type="match status" value="1"/>
</dbReference>
<evidence type="ECO:0000256" key="1">
    <source>
        <dbReference type="SAM" id="MobiDB-lite"/>
    </source>
</evidence>
<dbReference type="InterPro" id="IPR011042">
    <property type="entry name" value="6-blade_b-propeller_TolB-like"/>
</dbReference>
<dbReference type="SUPFAM" id="SSF63829">
    <property type="entry name" value="Calcium-dependent phosphotriesterase"/>
    <property type="match status" value="1"/>
</dbReference>
<proteinExistence type="predicted"/>
<feature type="chain" id="PRO_5030726547" description="GH29D-like beta-sandwich domain-containing protein" evidence="2">
    <location>
        <begin position="38"/>
        <end position="747"/>
    </location>
</feature>
<organism evidence="4">
    <name type="scientific">Bicosoecida sp. CB-2014</name>
    <dbReference type="NCBI Taxonomy" id="1486930"/>
    <lineage>
        <taxon>Eukaryota</taxon>
        <taxon>Sar</taxon>
        <taxon>Stramenopiles</taxon>
        <taxon>Bigyra</taxon>
        <taxon>Opalozoa</taxon>
        <taxon>Bicosoecida</taxon>
    </lineage>
</organism>